<dbReference type="Proteomes" id="UP000217199">
    <property type="component" value="Unassembled WGS sequence"/>
</dbReference>
<feature type="compositionally biased region" description="Polar residues" evidence="1">
    <location>
        <begin position="101"/>
        <end position="110"/>
    </location>
</feature>
<protein>
    <submittedName>
        <fullName evidence="2">Uncharacterized protein</fullName>
    </submittedName>
</protein>
<dbReference type="AlphaFoldDB" id="A0A286UCR6"/>
<dbReference type="EMBL" id="NBII01000007">
    <property type="protein sequence ID" value="PAV17370.1"/>
    <property type="molecule type" value="Genomic_DNA"/>
</dbReference>
<comment type="caution">
    <text evidence="2">The sequence shown here is derived from an EMBL/GenBank/DDBJ whole genome shotgun (WGS) entry which is preliminary data.</text>
</comment>
<accession>A0A286UCR6</accession>
<keyword evidence="3" id="KW-1185">Reference proteome</keyword>
<name>A0A286UCR6_9AGAM</name>
<feature type="compositionally biased region" description="Pro residues" evidence="1">
    <location>
        <begin position="113"/>
        <end position="139"/>
    </location>
</feature>
<gene>
    <name evidence="2" type="ORF">PNOK_0743400</name>
</gene>
<evidence type="ECO:0000313" key="3">
    <source>
        <dbReference type="Proteomes" id="UP000217199"/>
    </source>
</evidence>
<dbReference type="InParanoid" id="A0A286UCR6"/>
<evidence type="ECO:0000256" key="1">
    <source>
        <dbReference type="SAM" id="MobiDB-lite"/>
    </source>
</evidence>
<organism evidence="2 3">
    <name type="scientific">Pyrrhoderma noxium</name>
    <dbReference type="NCBI Taxonomy" id="2282107"/>
    <lineage>
        <taxon>Eukaryota</taxon>
        <taxon>Fungi</taxon>
        <taxon>Dikarya</taxon>
        <taxon>Basidiomycota</taxon>
        <taxon>Agaricomycotina</taxon>
        <taxon>Agaricomycetes</taxon>
        <taxon>Hymenochaetales</taxon>
        <taxon>Hymenochaetaceae</taxon>
        <taxon>Pyrrhoderma</taxon>
    </lineage>
</organism>
<feature type="compositionally biased region" description="Basic and acidic residues" evidence="1">
    <location>
        <begin position="79"/>
        <end position="88"/>
    </location>
</feature>
<evidence type="ECO:0000313" key="2">
    <source>
        <dbReference type="EMBL" id="PAV17370.1"/>
    </source>
</evidence>
<sequence>MVDTQLGSIHVSVIPDHIANPAKCKKPLLSRMSEENGATNRWEPIPENKGREYFHRENPDWEQIYEEFAKVLPDRIVKANKAEKRPRSDSNQIETPKLKRTNQGNKMSGNPGSAPPPAPPPVPPPGPPPDLSPVPPPGP</sequence>
<feature type="region of interest" description="Disordered" evidence="1">
    <location>
        <begin position="79"/>
        <end position="139"/>
    </location>
</feature>
<reference evidence="2 3" key="1">
    <citation type="journal article" date="2017" name="Mol. Ecol.">
        <title>Comparative and population genomic landscape of Phellinus noxius: A hypervariable fungus causing root rot in trees.</title>
        <authorList>
            <person name="Chung C.L."/>
            <person name="Lee T.J."/>
            <person name="Akiba M."/>
            <person name="Lee H.H."/>
            <person name="Kuo T.H."/>
            <person name="Liu D."/>
            <person name="Ke H.M."/>
            <person name="Yokoi T."/>
            <person name="Roa M.B."/>
            <person name="Lu M.J."/>
            <person name="Chang Y.Y."/>
            <person name="Ann P.J."/>
            <person name="Tsai J.N."/>
            <person name="Chen C.Y."/>
            <person name="Tzean S.S."/>
            <person name="Ota Y."/>
            <person name="Hattori T."/>
            <person name="Sahashi N."/>
            <person name="Liou R.F."/>
            <person name="Kikuchi T."/>
            <person name="Tsai I.J."/>
        </authorList>
    </citation>
    <scope>NUCLEOTIDE SEQUENCE [LARGE SCALE GENOMIC DNA]</scope>
    <source>
        <strain evidence="2 3">FFPRI411160</strain>
    </source>
</reference>
<proteinExistence type="predicted"/>